<protein>
    <submittedName>
        <fullName evidence="1">Uncharacterized protein</fullName>
    </submittedName>
</protein>
<organism evidence="1 2">
    <name type="scientific">Apiospora phragmitis</name>
    <dbReference type="NCBI Taxonomy" id="2905665"/>
    <lineage>
        <taxon>Eukaryota</taxon>
        <taxon>Fungi</taxon>
        <taxon>Dikarya</taxon>
        <taxon>Ascomycota</taxon>
        <taxon>Pezizomycotina</taxon>
        <taxon>Sordariomycetes</taxon>
        <taxon>Xylariomycetidae</taxon>
        <taxon>Amphisphaeriales</taxon>
        <taxon>Apiosporaceae</taxon>
        <taxon>Apiospora</taxon>
    </lineage>
</organism>
<sequence>MDNAMFEAGNLPFGTTAVPMALLRFDFLEAIHQCKDTLPAEYLQVSWFKELQTQCAILFIENRDSNCEESLLYIQVEFLARMYRAVHGGIAPE</sequence>
<proteinExistence type="predicted"/>
<dbReference type="EMBL" id="JAQQWL010000015">
    <property type="protein sequence ID" value="KAK8040876.1"/>
    <property type="molecule type" value="Genomic_DNA"/>
</dbReference>
<evidence type="ECO:0000313" key="1">
    <source>
        <dbReference type="EMBL" id="KAK8040876.1"/>
    </source>
</evidence>
<reference evidence="1 2" key="1">
    <citation type="submission" date="2023-01" db="EMBL/GenBank/DDBJ databases">
        <title>Analysis of 21 Apiospora genomes using comparative genomics revels a genus with tremendous synthesis potential of carbohydrate active enzymes and secondary metabolites.</title>
        <authorList>
            <person name="Sorensen T."/>
        </authorList>
    </citation>
    <scope>NUCLEOTIDE SEQUENCE [LARGE SCALE GENOMIC DNA]</scope>
    <source>
        <strain evidence="1 2">CBS 135458</strain>
    </source>
</reference>
<comment type="caution">
    <text evidence="1">The sequence shown here is derived from an EMBL/GenBank/DDBJ whole genome shotgun (WGS) entry which is preliminary data.</text>
</comment>
<evidence type="ECO:0000313" key="2">
    <source>
        <dbReference type="Proteomes" id="UP001480595"/>
    </source>
</evidence>
<dbReference type="RefSeq" id="XP_066708421.1">
    <property type="nucleotide sequence ID" value="XM_066865292.1"/>
</dbReference>
<keyword evidence="2" id="KW-1185">Reference proteome</keyword>
<dbReference type="Proteomes" id="UP001480595">
    <property type="component" value="Unassembled WGS sequence"/>
</dbReference>
<accession>A0ABR1T2Q7</accession>
<name>A0ABR1T2Q7_9PEZI</name>
<dbReference type="GeneID" id="92098355"/>
<gene>
    <name evidence="1" type="ORF">PG994_013883</name>
</gene>